<dbReference type="PANTHER" id="PTHR43669">
    <property type="entry name" value="5-KETO-D-GLUCONATE 5-REDUCTASE"/>
    <property type="match status" value="1"/>
</dbReference>
<evidence type="ECO:0000256" key="2">
    <source>
        <dbReference type="ARBA" id="ARBA00023002"/>
    </source>
</evidence>
<organism evidence="3 4">
    <name type="scientific">Streptomyces jeddahensis</name>
    <dbReference type="NCBI Taxonomy" id="1716141"/>
    <lineage>
        <taxon>Bacteria</taxon>
        <taxon>Bacillati</taxon>
        <taxon>Actinomycetota</taxon>
        <taxon>Actinomycetes</taxon>
        <taxon>Kitasatosporales</taxon>
        <taxon>Streptomycetaceae</taxon>
        <taxon>Streptomyces</taxon>
    </lineage>
</organism>
<dbReference type="PANTHER" id="PTHR43669:SF3">
    <property type="entry name" value="ALCOHOL DEHYDROGENASE, PUTATIVE (AFU_ORTHOLOGUE AFUA_3G03445)-RELATED"/>
    <property type="match status" value="1"/>
</dbReference>
<dbReference type="STRING" id="1716141.STSP_04000"/>
<dbReference type="PATRIC" id="fig|1716141.3.peg.420"/>
<name>A0A177I062_9ACTN</name>
<dbReference type="CDD" id="cd05233">
    <property type="entry name" value="SDR_c"/>
    <property type="match status" value="1"/>
</dbReference>
<dbReference type="SUPFAM" id="SSF51735">
    <property type="entry name" value="NAD(P)-binding Rossmann-fold domains"/>
    <property type="match status" value="1"/>
</dbReference>
<dbReference type="GO" id="GO:0016491">
    <property type="term" value="F:oxidoreductase activity"/>
    <property type="evidence" value="ECO:0007669"/>
    <property type="project" value="UniProtKB-KW"/>
</dbReference>
<accession>A0A177I062</accession>
<dbReference type="RefSeq" id="WP_067271120.1">
    <property type="nucleotide sequence ID" value="NZ_LOHS01000022.1"/>
</dbReference>
<dbReference type="InterPro" id="IPR002347">
    <property type="entry name" value="SDR_fam"/>
</dbReference>
<proteinExistence type="inferred from homology"/>
<protein>
    <submittedName>
        <fullName evidence="3">Putative oxidoreductase</fullName>
        <ecNumber evidence="3">1.-.-.-</ecNumber>
    </submittedName>
</protein>
<dbReference type="Pfam" id="PF00106">
    <property type="entry name" value="adh_short"/>
    <property type="match status" value="1"/>
</dbReference>
<keyword evidence="4" id="KW-1185">Reference proteome</keyword>
<sequence length="257" mass="27006">MTSEPADRPVVVVLGARNLGGAVLRHFVEQGWQGAAIARSEDTLEQVRASRALGVAADVTDPLQLRTALEHVRQVLGRLDALVNAAGVGIPKPGEQYGGGQIADADLDSWERWADAIGRQAFVFLSEGARALRASGRGALVQIGNGLALRPKMGEGLWAAGQQAARSLVHAAAEELRHDGVRVATVLVDALVDSPKLEALRANPPKIAAGAPRLPDHDALADMGAIAEAVHFAATRDPRGLVVEIVVTAASRPWVPR</sequence>
<dbReference type="Proteomes" id="UP000077381">
    <property type="component" value="Unassembled WGS sequence"/>
</dbReference>
<evidence type="ECO:0000313" key="3">
    <source>
        <dbReference type="EMBL" id="OAH16209.1"/>
    </source>
</evidence>
<dbReference type="EC" id="1.-.-.-" evidence="3"/>
<dbReference type="InterPro" id="IPR036291">
    <property type="entry name" value="NAD(P)-bd_dom_sf"/>
</dbReference>
<reference evidence="3 4" key="1">
    <citation type="submission" date="2015-12" db="EMBL/GenBank/DDBJ databases">
        <title>Genome sequence of Streptomyces sp. G25.</title>
        <authorList>
            <person name="Poehlein A."/>
            <person name="Roettig A."/>
            <person name="Hiessl S."/>
            <person name="Hauschild P."/>
            <person name="Schauer J."/>
            <person name="Madkour M.H."/>
            <person name="Al-Ansari A.M."/>
            <person name="Almakishah N.H."/>
            <person name="Steinbuechel A."/>
            <person name="Daniel R."/>
        </authorList>
    </citation>
    <scope>NUCLEOTIDE SEQUENCE [LARGE SCALE GENOMIC DNA]</scope>
    <source>
        <strain evidence="4">G25(2015)</strain>
    </source>
</reference>
<evidence type="ECO:0000313" key="4">
    <source>
        <dbReference type="Proteomes" id="UP000077381"/>
    </source>
</evidence>
<dbReference type="Gene3D" id="3.40.50.720">
    <property type="entry name" value="NAD(P)-binding Rossmann-like Domain"/>
    <property type="match status" value="1"/>
</dbReference>
<dbReference type="EMBL" id="LOHS01000022">
    <property type="protein sequence ID" value="OAH16209.1"/>
    <property type="molecule type" value="Genomic_DNA"/>
</dbReference>
<keyword evidence="2 3" id="KW-0560">Oxidoreductase</keyword>
<evidence type="ECO:0000256" key="1">
    <source>
        <dbReference type="ARBA" id="ARBA00006484"/>
    </source>
</evidence>
<comment type="caution">
    <text evidence="3">The sequence shown here is derived from an EMBL/GenBank/DDBJ whole genome shotgun (WGS) entry which is preliminary data.</text>
</comment>
<dbReference type="PRINTS" id="PR00081">
    <property type="entry name" value="GDHRDH"/>
</dbReference>
<dbReference type="OrthoDB" id="9799818at2"/>
<dbReference type="AlphaFoldDB" id="A0A177I062"/>
<comment type="similarity">
    <text evidence="1">Belongs to the short-chain dehydrogenases/reductases (SDR) family.</text>
</comment>
<gene>
    <name evidence="3" type="ORF">STSP_04000</name>
</gene>